<evidence type="ECO:0000259" key="3">
    <source>
        <dbReference type="PROSITE" id="PS50211"/>
    </source>
</evidence>
<organism evidence="4 5">
    <name type="scientific">Cherax quadricarinatus</name>
    <name type="common">Australian red claw crayfish</name>
    <dbReference type="NCBI Taxonomy" id="27406"/>
    <lineage>
        <taxon>Eukaryota</taxon>
        <taxon>Metazoa</taxon>
        <taxon>Ecdysozoa</taxon>
        <taxon>Arthropoda</taxon>
        <taxon>Crustacea</taxon>
        <taxon>Multicrustacea</taxon>
        <taxon>Malacostraca</taxon>
        <taxon>Eumalacostraca</taxon>
        <taxon>Eucarida</taxon>
        <taxon>Decapoda</taxon>
        <taxon>Pleocyemata</taxon>
        <taxon>Astacidea</taxon>
        <taxon>Parastacoidea</taxon>
        <taxon>Parastacidae</taxon>
        <taxon>Cherax</taxon>
    </lineage>
</organism>
<comment type="caution">
    <text evidence="4">The sequence shown here is derived from an EMBL/GenBank/DDBJ whole genome shotgun (WGS) entry which is preliminary data.</text>
</comment>
<dbReference type="Proteomes" id="UP001445076">
    <property type="component" value="Unassembled WGS sequence"/>
</dbReference>
<dbReference type="GO" id="GO:0055037">
    <property type="term" value="C:recycling endosome"/>
    <property type="evidence" value="ECO:0007669"/>
    <property type="project" value="TreeGrafter"/>
</dbReference>
<comment type="similarity">
    <text evidence="1">Belongs to the DENND6 family.</text>
</comment>
<feature type="non-terminal residue" evidence="4">
    <location>
        <position position="1"/>
    </location>
</feature>
<dbReference type="InterPro" id="IPR024224">
    <property type="entry name" value="DENND6"/>
</dbReference>
<gene>
    <name evidence="4" type="ORF">OTU49_015332</name>
</gene>
<dbReference type="AlphaFoldDB" id="A0AAW0Y060"/>
<sequence length="105" mass="11773">AFRVLAPVLPHLNLLWELVLTAEPLVVMAMSPTTAANTVQTLISLITPLKFSGDYRPFFTIHDSEFKEYTTRTSAPPNVILGVTNPFFAKTLQHWPHIIRIGDNT</sequence>
<evidence type="ECO:0000256" key="2">
    <source>
        <dbReference type="SAM" id="SignalP"/>
    </source>
</evidence>
<evidence type="ECO:0000313" key="5">
    <source>
        <dbReference type="Proteomes" id="UP001445076"/>
    </source>
</evidence>
<name>A0AAW0Y060_CHEQU</name>
<feature type="chain" id="PRO_5043474900" description="UDENN domain-containing protein" evidence="2">
    <location>
        <begin position="22"/>
        <end position="105"/>
    </location>
</feature>
<evidence type="ECO:0000256" key="1">
    <source>
        <dbReference type="ARBA" id="ARBA00007159"/>
    </source>
</evidence>
<dbReference type="InterPro" id="IPR037516">
    <property type="entry name" value="Tripartite_DENN"/>
</dbReference>
<keyword evidence="5" id="KW-1185">Reference proteome</keyword>
<feature type="signal peptide" evidence="2">
    <location>
        <begin position="1"/>
        <end position="21"/>
    </location>
</feature>
<protein>
    <recommendedName>
        <fullName evidence="3">UDENN domain-containing protein</fullName>
    </recommendedName>
</protein>
<keyword evidence="2" id="KW-0732">Signal</keyword>
<reference evidence="4 5" key="1">
    <citation type="journal article" date="2024" name="BMC Genomics">
        <title>Genome assembly of redclaw crayfish (Cherax quadricarinatus) provides insights into its immune adaptation and hypoxia tolerance.</title>
        <authorList>
            <person name="Liu Z."/>
            <person name="Zheng J."/>
            <person name="Li H."/>
            <person name="Fang K."/>
            <person name="Wang S."/>
            <person name="He J."/>
            <person name="Zhou D."/>
            <person name="Weng S."/>
            <person name="Chi M."/>
            <person name="Gu Z."/>
            <person name="He J."/>
            <person name="Li F."/>
            <person name="Wang M."/>
        </authorList>
    </citation>
    <scope>NUCLEOTIDE SEQUENCE [LARGE SCALE GENOMIC DNA]</scope>
    <source>
        <strain evidence="4">ZL_2023a</strain>
    </source>
</reference>
<dbReference type="PANTHER" id="PTHR13677">
    <property type="entry name" value="LD41638P"/>
    <property type="match status" value="1"/>
</dbReference>
<evidence type="ECO:0000313" key="4">
    <source>
        <dbReference type="EMBL" id="KAK8749392.1"/>
    </source>
</evidence>
<dbReference type="GO" id="GO:0005085">
    <property type="term" value="F:guanyl-nucleotide exchange factor activity"/>
    <property type="evidence" value="ECO:0007669"/>
    <property type="project" value="InterPro"/>
</dbReference>
<dbReference type="EMBL" id="JARKIK010000009">
    <property type="protein sequence ID" value="KAK8749392.1"/>
    <property type="molecule type" value="Genomic_DNA"/>
</dbReference>
<feature type="non-terminal residue" evidence="4">
    <location>
        <position position="105"/>
    </location>
</feature>
<proteinExistence type="inferred from homology"/>
<feature type="domain" description="UDENN" evidence="3">
    <location>
        <begin position="1"/>
        <end position="105"/>
    </location>
</feature>
<dbReference type="PROSITE" id="PS50211">
    <property type="entry name" value="DENN"/>
    <property type="match status" value="1"/>
</dbReference>
<accession>A0AAW0Y060</accession>
<dbReference type="PANTHER" id="PTHR13677:SF0">
    <property type="entry name" value="LD41638P"/>
    <property type="match status" value="1"/>
</dbReference>